<dbReference type="PATRIC" id="fig|1007676.4.peg.1986"/>
<evidence type="ECO:0000313" key="2">
    <source>
        <dbReference type="Proteomes" id="UP000036106"/>
    </source>
</evidence>
<sequence>MPEDAYSAYYLFLDPNGTFQLRESTTFGNPKTYHNYDLPDGDIPPTFSDTIFEGNYTVINSDIISLVSDSTAIFSYDNDNYLNNPTRKRIVASKFNVDFTRSQDQSYFAQKYPQVSTGGIAQDYNVKIKLSIYKGMAIAGISQVGINTGDIKYYIYHSDGKRDPQSLEQLYNFDVVYNHSLY</sequence>
<keyword evidence="2" id="KW-1185">Reference proteome</keyword>
<organism evidence="1 2">
    <name type="scientific">Companilactobacillus ginsenosidimutans</name>
    <dbReference type="NCBI Taxonomy" id="1007676"/>
    <lineage>
        <taxon>Bacteria</taxon>
        <taxon>Bacillati</taxon>
        <taxon>Bacillota</taxon>
        <taxon>Bacilli</taxon>
        <taxon>Lactobacillales</taxon>
        <taxon>Lactobacillaceae</taxon>
        <taxon>Companilactobacillus</taxon>
    </lineage>
</organism>
<dbReference type="Proteomes" id="UP000036106">
    <property type="component" value="Chromosome"/>
</dbReference>
<name>A0A0H4QM58_9LACO</name>
<reference evidence="2" key="1">
    <citation type="submission" date="2015-07" db="EMBL/GenBank/DDBJ databases">
        <title>Lactobacillus ginsenosidimutans/EMML 3141/ whole genome sequencing.</title>
        <authorList>
            <person name="Kim M.K."/>
            <person name="Im W.-T."/>
            <person name="Srinivasan S."/>
            <person name="Lee J.-J."/>
        </authorList>
    </citation>
    <scope>NUCLEOTIDE SEQUENCE [LARGE SCALE GENOMIC DNA]</scope>
    <source>
        <strain evidence="2">EMML 3041</strain>
    </source>
</reference>
<evidence type="ECO:0000313" key="1">
    <source>
        <dbReference type="EMBL" id="AKP67798.1"/>
    </source>
</evidence>
<dbReference type="KEGG" id="lgn:ABM34_09810"/>
<gene>
    <name evidence="1" type="ORF">ABM34_09810</name>
</gene>
<dbReference type="AlphaFoldDB" id="A0A0H4QM58"/>
<accession>A0A0H4QM58</accession>
<protein>
    <submittedName>
        <fullName evidence="1">Uncharacterized protein</fullName>
    </submittedName>
</protein>
<proteinExistence type="predicted"/>
<dbReference type="EMBL" id="CP012034">
    <property type="protein sequence ID" value="AKP67798.1"/>
    <property type="molecule type" value="Genomic_DNA"/>
</dbReference>